<gene>
    <name evidence="1" type="ORF">GCM10017667_56880</name>
</gene>
<protein>
    <recommendedName>
        <fullName evidence="3">Lipoprotein</fullName>
    </recommendedName>
</protein>
<evidence type="ECO:0000313" key="2">
    <source>
        <dbReference type="Proteomes" id="UP000632849"/>
    </source>
</evidence>
<dbReference type="EMBL" id="BNBE01000003">
    <property type="protein sequence ID" value="GHG15855.1"/>
    <property type="molecule type" value="Genomic_DNA"/>
</dbReference>
<proteinExistence type="predicted"/>
<dbReference type="Proteomes" id="UP000632849">
    <property type="component" value="Unassembled WGS sequence"/>
</dbReference>
<accession>A0A919BT38</accession>
<dbReference type="GeneID" id="95663865"/>
<sequence>MRKVGMVAVATGVVLLVGGCGGGDGGAGEGGSSSGGSGTSLTAAQVDEEIGAAAGAAGFTKASFDTVKPELKECMVNWAADEPGGEADPEKAYADTLAGLVEAGWAEGEATKKGTADVKSLTKGDWTLKAASDLGPGIKTVVFAGVLGTQKCTELYVSGLGK</sequence>
<dbReference type="RefSeq" id="WP_170313803.1">
    <property type="nucleotide sequence ID" value="NZ_BNBE01000003.1"/>
</dbReference>
<dbReference type="PROSITE" id="PS51257">
    <property type="entry name" value="PROKAR_LIPOPROTEIN"/>
    <property type="match status" value="1"/>
</dbReference>
<comment type="caution">
    <text evidence="1">The sequence shown here is derived from an EMBL/GenBank/DDBJ whole genome shotgun (WGS) entry which is preliminary data.</text>
</comment>
<keyword evidence="2" id="KW-1185">Reference proteome</keyword>
<dbReference type="AlphaFoldDB" id="A0A919BT38"/>
<evidence type="ECO:0000313" key="1">
    <source>
        <dbReference type="EMBL" id="GHG15855.1"/>
    </source>
</evidence>
<name>A0A919BT38_STRFL</name>
<organism evidence="1 2">
    <name type="scientific">Streptomyces filamentosus</name>
    <name type="common">Streptomyces roseosporus</name>
    <dbReference type="NCBI Taxonomy" id="67294"/>
    <lineage>
        <taxon>Bacteria</taxon>
        <taxon>Bacillati</taxon>
        <taxon>Actinomycetota</taxon>
        <taxon>Actinomycetes</taxon>
        <taxon>Kitasatosporales</taxon>
        <taxon>Streptomycetaceae</taxon>
        <taxon>Streptomyces</taxon>
    </lineage>
</organism>
<reference evidence="1" key="2">
    <citation type="submission" date="2020-09" db="EMBL/GenBank/DDBJ databases">
        <authorList>
            <person name="Sun Q."/>
            <person name="Ohkuma M."/>
        </authorList>
    </citation>
    <scope>NUCLEOTIDE SEQUENCE</scope>
    <source>
        <strain evidence="1">JCM 4122</strain>
    </source>
</reference>
<evidence type="ECO:0008006" key="3">
    <source>
        <dbReference type="Google" id="ProtNLM"/>
    </source>
</evidence>
<reference evidence="1" key="1">
    <citation type="journal article" date="2014" name="Int. J. Syst. Evol. Microbiol.">
        <title>Complete genome sequence of Corynebacterium casei LMG S-19264T (=DSM 44701T), isolated from a smear-ripened cheese.</title>
        <authorList>
            <consortium name="US DOE Joint Genome Institute (JGI-PGF)"/>
            <person name="Walter F."/>
            <person name="Albersmeier A."/>
            <person name="Kalinowski J."/>
            <person name="Ruckert C."/>
        </authorList>
    </citation>
    <scope>NUCLEOTIDE SEQUENCE</scope>
    <source>
        <strain evidence="1">JCM 4122</strain>
    </source>
</reference>